<feature type="domain" description="Fe/B12 periplasmic-binding" evidence="4">
    <location>
        <begin position="86"/>
        <end position="343"/>
    </location>
</feature>
<protein>
    <submittedName>
        <fullName evidence="5">ABC transporter substrate-binding protein</fullName>
    </submittedName>
</protein>
<dbReference type="EMBL" id="DXEI01000113">
    <property type="protein sequence ID" value="HIX95268.1"/>
    <property type="molecule type" value="Genomic_DNA"/>
</dbReference>
<comment type="caution">
    <text evidence="5">The sequence shown here is derived from an EMBL/GenBank/DDBJ whole genome shotgun (WGS) entry which is preliminary data.</text>
</comment>
<dbReference type="PANTHER" id="PTHR30535:SF34">
    <property type="entry name" value="MOLYBDATE-BINDING PROTEIN MOLA"/>
    <property type="match status" value="1"/>
</dbReference>
<dbReference type="Gene3D" id="1.20.58.2180">
    <property type="match status" value="1"/>
</dbReference>
<evidence type="ECO:0000313" key="6">
    <source>
        <dbReference type="Proteomes" id="UP000886751"/>
    </source>
</evidence>
<dbReference type="PANTHER" id="PTHR30535">
    <property type="entry name" value="VITAMIN B12-BINDING PROTEIN"/>
    <property type="match status" value="1"/>
</dbReference>
<dbReference type="Gene3D" id="3.40.50.1980">
    <property type="entry name" value="Nitrogenase molybdenum iron protein domain"/>
    <property type="match status" value="2"/>
</dbReference>
<dbReference type="GO" id="GO:0071281">
    <property type="term" value="P:cellular response to iron ion"/>
    <property type="evidence" value="ECO:0007669"/>
    <property type="project" value="TreeGrafter"/>
</dbReference>
<evidence type="ECO:0000256" key="3">
    <source>
        <dbReference type="SAM" id="SignalP"/>
    </source>
</evidence>
<gene>
    <name evidence="5" type="ORF">H9846_07400</name>
</gene>
<reference evidence="5" key="1">
    <citation type="journal article" date="2021" name="PeerJ">
        <title>Extensive microbial diversity within the chicken gut microbiome revealed by metagenomics and culture.</title>
        <authorList>
            <person name="Gilroy R."/>
            <person name="Ravi A."/>
            <person name="Getino M."/>
            <person name="Pursley I."/>
            <person name="Horton D.L."/>
            <person name="Alikhan N.F."/>
            <person name="Baker D."/>
            <person name="Gharbi K."/>
            <person name="Hall N."/>
            <person name="Watson M."/>
            <person name="Adriaenssens E.M."/>
            <person name="Foster-Nyarko E."/>
            <person name="Jarju S."/>
            <person name="Secka A."/>
            <person name="Antonio M."/>
            <person name="Oren A."/>
            <person name="Chaudhuri R.R."/>
            <person name="La Ragione R."/>
            <person name="Hildebrand F."/>
            <person name="Pallen M.J."/>
        </authorList>
    </citation>
    <scope>NUCLEOTIDE SEQUENCE</scope>
    <source>
        <strain evidence="5">ChiHecec2B26-7398</strain>
    </source>
</reference>
<proteinExistence type="inferred from homology"/>
<feature type="region of interest" description="Disordered" evidence="2">
    <location>
        <begin position="36"/>
        <end position="62"/>
    </location>
</feature>
<dbReference type="PROSITE" id="PS51257">
    <property type="entry name" value="PROKAR_LIPOPROTEIN"/>
    <property type="match status" value="1"/>
</dbReference>
<sequence>MQHRFVQKLTALVLALALAVSLAACGAPASSAGTAEAASETASEPTAEPAAESAAESTAETAAPDAALTLTDQAGRTVTLDAPAESVVSCYYITTYAVLALGQKDKIVGLENKADTRALYALAAPELPGLPQVGTLKELNVEAVAALAPDLVVMPKKLLDNAQTLEDLGIPVLVVDPETQQGLETMLTLLGQALGAGEQADALLAYTREQLARAAALTQDLARPEVCLLGNGSYLTVAPAGMYQNDLIEQAGGVNAAAGIDDDYWAEVSYETLLALDPDVLVIPSGASYTADDIRADAQLAALTAVQNGAVYTMPQGLDEWDSPTPSGVLGVLWLTSVLHPDAYPFETFTADAQAFYQEFYGFVPDASLITQ</sequence>
<dbReference type="Pfam" id="PF01497">
    <property type="entry name" value="Peripla_BP_2"/>
    <property type="match status" value="1"/>
</dbReference>
<dbReference type="InterPro" id="IPR002491">
    <property type="entry name" value="ABC_transptr_periplasmic_BD"/>
</dbReference>
<evidence type="ECO:0000256" key="2">
    <source>
        <dbReference type="SAM" id="MobiDB-lite"/>
    </source>
</evidence>
<reference evidence="5" key="2">
    <citation type="submission" date="2021-04" db="EMBL/GenBank/DDBJ databases">
        <authorList>
            <person name="Gilroy R."/>
        </authorList>
    </citation>
    <scope>NUCLEOTIDE SEQUENCE</scope>
    <source>
        <strain evidence="5">ChiHecec2B26-7398</strain>
    </source>
</reference>
<dbReference type="Proteomes" id="UP000886751">
    <property type="component" value="Unassembled WGS sequence"/>
</dbReference>
<evidence type="ECO:0000256" key="1">
    <source>
        <dbReference type="ARBA" id="ARBA00008814"/>
    </source>
</evidence>
<comment type="similarity">
    <text evidence="1">Belongs to the bacterial solute-binding protein 8 family.</text>
</comment>
<dbReference type="PROSITE" id="PS50983">
    <property type="entry name" value="FE_B12_PBP"/>
    <property type="match status" value="1"/>
</dbReference>
<dbReference type="SUPFAM" id="SSF53807">
    <property type="entry name" value="Helical backbone' metal receptor"/>
    <property type="match status" value="1"/>
</dbReference>
<accession>A0A9D1Y132</accession>
<evidence type="ECO:0000313" key="5">
    <source>
        <dbReference type="EMBL" id="HIX95268.1"/>
    </source>
</evidence>
<feature type="signal peptide" evidence="3">
    <location>
        <begin position="1"/>
        <end position="26"/>
    </location>
</feature>
<dbReference type="AlphaFoldDB" id="A0A9D1Y132"/>
<dbReference type="InterPro" id="IPR050902">
    <property type="entry name" value="ABC_Transporter_SBP"/>
</dbReference>
<organism evidence="5 6">
    <name type="scientific">Candidatus Gemmiger excrementipullorum</name>
    <dbReference type="NCBI Taxonomy" id="2838610"/>
    <lineage>
        <taxon>Bacteria</taxon>
        <taxon>Bacillati</taxon>
        <taxon>Bacillota</taxon>
        <taxon>Clostridia</taxon>
        <taxon>Eubacteriales</taxon>
        <taxon>Gemmiger</taxon>
    </lineage>
</organism>
<keyword evidence="3" id="KW-0732">Signal</keyword>
<feature type="chain" id="PRO_5039182720" evidence="3">
    <location>
        <begin position="27"/>
        <end position="372"/>
    </location>
</feature>
<name>A0A9D1Y132_9FIRM</name>
<evidence type="ECO:0000259" key="4">
    <source>
        <dbReference type="PROSITE" id="PS50983"/>
    </source>
</evidence>